<dbReference type="EMBL" id="MU827303">
    <property type="protein sequence ID" value="KAJ7365497.1"/>
    <property type="molecule type" value="Genomic_DNA"/>
</dbReference>
<dbReference type="InterPro" id="IPR001464">
    <property type="entry name" value="Annexin"/>
</dbReference>
<evidence type="ECO:0000256" key="4">
    <source>
        <dbReference type="ARBA" id="ARBA00023216"/>
    </source>
</evidence>
<dbReference type="GO" id="GO:0032509">
    <property type="term" value="P:endosome transport via multivesicular body sorting pathway"/>
    <property type="evidence" value="ECO:0007669"/>
    <property type="project" value="TreeGrafter"/>
</dbReference>
<dbReference type="GO" id="GO:0001786">
    <property type="term" value="F:phosphatidylserine binding"/>
    <property type="evidence" value="ECO:0007669"/>
    <property type="project" value="TreeGrafter"/>
</dbReference>
<evidence type="ECO:0000256" key="6">
    <source>
        <dbReference type="RuleBase" id="RU003540"/>
    </source>
</evidence>
<sequence length="324" mass="37662">MRLKRNAKEIRRRCYLQSLEEGKIRTTTEAWSETRRGQAKPKAAAGQDNKKTEKNKEENREAAVEKDVDELRKAIDAGDKDKIVDILAKHCDEKSKLQQLKDKYKEKHDQDLLEAVKPVLEEEQLQDAVESLLMESASYDAKILYNAMKGLGTDEDVLMEILCSRNNAELAKLKRHTQHVMYGRSLEKDIKRDTSGHFEDLLVEISKGKRDESSKVDKSLAKKDAEALMQAGYLGTDEDKFIQVFTQRSFTHLKVVFQEYKKVCNQEMDECIEEEMSQDLEKGFLTLVKYTRDPSKFYAAKTAEIFTRWRYRHSCPRYSHQYNG</sequence>
<dbReference type="InterPro" id="IPR018252">
    <property type="entry name" value="Annexin_repeat_CS"/>
</dbReference>
<keyword evidence="3 6" id="KW-0106">Calcium</keyword>
<keyword evidence="5 6" id="KW-0111">Calcium/phospholipid-binding</keyword>
<dbReference type="Proteomes" id="UP001163046">
    <property type="component" value="Unassembled WGS sequence"/>
</dbReference>
<evidence type="ECO:0000313" key="9">
    <source>
        <dbReference type="Proteomes" id="UP001163046"/>
    </source>
</evidence>
<proteinExistence type="inferred from homology"/>
<dbReference type="InterPro" id="IPR037104">
    <property type="entry name" value="Annexin_sf"/>
</dbReference>
<feature type="region of interest" description="Disordered" evidence="7">
    <location>
        <begin position="26"/>
        <end position="64"/>
    </location>
</feature>
<reference evidence="8" key="1">
    <citation type="submission" date="2023-01" db="EMBL/GenBank/DDBJ databases">
        <title>Genome assembly of the deep-sea coral Lophelia pertusa.</title>
        <authorList>
            <person name="Herrera S."/>
            <person name="Cordes E."/>
        </authorList>
    </citation>
    <scope>NUCLEOTIDE SEQUENCE</scope>
    <source>
        <strain evidence="8">USNM1676648</strain>
        <tissue evidence="8">Polyp</tissue>
    </source>
</reference>
<dbReference type="FunFam" id="1.10.220.10:FF:000002">
    <property type="entry name" value="Annexin"/>
    <property type="match status" value="1"/>
</dbReference>
<dbReference type="GO" id="GO:0005886">
    <property type="term" value="C:plasma membrane"/>
    <property type="evidence" value="ECO:0007669"/>
    <property type="project" value="TreeGrafter"/>
</dbReference>
<organism evidence="8 9">
    <name type="scientific">Desmophyllum pertusum</name>
    <dbReference type="NCBI Taxonomy" id="174260"/>
    <lineage>
        <taxon>Eukaryota</taxon>
        <taxon>Metazoa</taxon>
        <taxon>Cnidaria</taxon>
        <taxon>Anthozoa</taxon>
        <taxon>Hexacorallia</taxon>
        <taxon>Scleractinia</taxon>
        <taxon>Caryophylliina</taxon>
        <taxon>Caryophylliidae</taxon>
        <taxon>Desmophyllum</taxon>
    </lineage>
</organism>
<evidence type="ECO:0000256" key="5">
    <source>
        <dbReference type="ARBA" id="ARBA00023302"/>
    </source>
</evidence>
<dbReference type="AlphaFoldDB" id="A0A9W9YSK8"/>
<evidence type="ECO:0000313" key="8">
    <source>
        <dbReference type="EMBL" id="KAJ7365497.1"/>
    </source>
</evidence>
<dbReference type="PANTHER" id="PTHR10502">
    <property type="entry name" value="ANNEXIN"/>
    <property type="match status" value="1"/>
</dbReference>
<dbReference type="InterPro" id="IPR018502">
    <property type="entry name" value="Annexin_repeat"/>
</dbReference>
<gene>
    <name evidence="8" type="primary">ANXA13</name>
    <name evidence="8" type="ORF">OS493_005606</name>
</gene>
<keyword evidence="9" id="KW-1185">Reference proteome</keyword>
<evidence type="ECO:0000256" key="2">
    <source>
        <dbReference type="ARBA" id="ARBA00022737"/>
    </source>
</evidence>
<keyword evidence="2 6" id="KW-0677">Repeat</keyword>
<keyword evidence="4 6" id="KW-0041">Annexin</keyword>
<accession>A0A9W9YSK8</accession>
<dbReference type="GO" id="GO:0012506">
    <property type="term" value="C:vesicle membrane"/>
    <property type="evidence" value="ECO:0007669"/>
    <property type="project" value="TreeGrafter"/>
</dbReference>
<dbReference type="GO" id="GO:0005737">
    <property type="term" value="C:cytoplasm"/>
    <property type="evidence" value="ECO:0007669"/>
    <property type="project" value="TreeGrafter"/>
</dbReference>
<dbReference type="PANTHER" id="PTHR10502:SF233">
    <property type="entry name" value="ANNEXIN B9"/>
    <property type="match status" value="1"/>
</dbReference>
<evidence type="ECO:0000256" key="1">
    <source>
        <dbReference type="ARBA" id="ARBA00007831"/>
    </source>
</evidence>
<name>A0A9W9YSK8_9CNID</name>
<feature type="compositionally biased region" description="Basic and acidic residues" evidence="7">
    <location>
        <begin position="26"/>
        <end position="36"/>
    </location>
</feature>
<dbReference type="OrthoDB" id="5983647at2759"/>
<dbReference type="SUPFAM" id="SSF47874">
    <property type="entry name" value="Annexin"/>
    <property type="match status" value="1"/>
</dbReference>
<comment type="similarity">
    <text evidence="1 6">Belongs to the annexin family.</text>
</comment>
<protein>
    <recommendedName>
        <fullName evidence="6">Annexin</fullName>
    </recommendedName>
</protein>
<dbReference type="GO" id="GO:0005544">
    <property type="term" value="F:calcium-dependent phospholipid binding"/>
    <property type="evidence" value="ECO:0007669"/>
    <property type="project" value="UniProtKB-KW"/>
</dbReference>
<feature type="compositionally biased region" description="Basic and acidic residues" evidence="7">
    <location>
        <begin position="48"/>
        <end position="64"/>
    </location>
</feature>
<dbReference type="PROSITE" id="PS00223">
    <property type="entry name" value="ANNEXIN_1"/>
    <property type="match status" value="1"/>
</dbReference>
<comment type="domain">
    <text evidence="6">A pair of annexin repeats may form one binding site for calcium and phospholipid.</text>
</comment>
<evidence type="ECO:0000256" key="7">
    <source>
        <dbReference type="SAM" id="MobiDB-lite"/>
    </source>
</evidence>
<dbReference type="PROSITE" id="PS51897">
    <property type="entry name" value="ANNEXIN_2"/>
    <property type="match status" value="2"/>
</dbReference>
<dbReference type="Gene3D" id="1.10.220.10">
    <property type="entry name" value="Annexin"/>
    <property type="match status" value="3"/>
</dbReference>
<dbReference type="SMART" id="SM00335">
    <property type="entry name" value="ANX"/>
    <property type="match status" value="2"/>
</dbReference>
<dbReference type="Pfam" id="PF00191">
    <property type="entry name" value="Annexin"/>
    <property type="match status" value="2"/>
</dbReference>
<dbReference type="GO" id="GO:0005509">
    <property type="term" value="F:calcium ion binding"/>
    <property type="evidence" value="ECO:0007669"/>
    <property type="project" value="InterPro"/>
</dbReference>
<comment type="caution">
    <text evidence="8">The sequence shown here is derived from an EMBL/GenBank/DDBJ whole genome shotgun (WGS) entry which is preliminary data.</text>
</comment>
<evidence type="ECO:0000256" key="3">
    <source>
        <dbReference type="ARBA" id="ARBA00022837"/>
    </source>
</evidence>
<dbReference type="GO" id="GO:0005634">
    <property type="term" value="C:nucleus"/>
    <property type="evidence" value="ECO:0007669"/>
    <property type="project" value="TreeGrafter"/>
</dbReference>
<dbReference type="PRINTS" id="PR00196">
    <property type="entry name" value="ANNEXIN"/>
</dbReference>
<dbReference type="FunFam" id="1.10.220.10:FF:000003">
    <property type="entry name" value="Annexin"/>
    <property type="match status" value="1"/>
</dbReference>